<keyword evidence="4" id="KW-0560">Oxidoreductase</keyword>
<evidence type="ECO:0000256" key="2">
    <source>
        <dbReference type="ARBA" id="ARBA00022630"/>
    </source>
</evidence>
<feature type="domain" description="FAD-binding" evidence="5">
    <location>
        <begin position="5"/>
        <end position="334"/>
    </location>
</feature>
<reference evidence="6 7" key="1">
    <citation type="journal article" date="2019" name="Emerg. Microbes Infect.">
        <title>Comprehensive subspecies identification of 175 nontuberculous mycobacteria species based on 7547 genomic profiles.</title>
        <authorList>
            <person name="Matsumoto Y."/>
            <person name="Kinjo T."/>
            <person name="Motooka D."/>
            <person name="Nabeya D."/>
            <person name="Jung N."/>
            <person name="Uechi K."/>
            <person name="Horii T."/>
            <person name="Iida T."/>
            <person name="Fujita J."/>
            <person name="Nakamura S."/>
        </authorList>
    </citation>
    <scope>NUCLEOTIDE SEQUENCE [LARGE SCALE GENOMIC DNA]</scope>
    <source>
        <strain evidence="6 7">JCM 18538</strain>
    </source>
</reference>
<dbReference type="SUPFAM" id="SSF51905">
    <property type="entry name" value="FAD/NAD(P)-binding domain"/>
    <property type="match status" value="1"/>
</dbReference>
<dbReference type="Pfam" id="PF01494">
    <property type="entry name" value="FAD_binding_3"/>
    <property type="match status" value="1"/>
</dbReference>
<gene>
    <name evidence="6" type="ORF">MARA_59690</name>
</gene>
<evidence type="ECO:0000256" key="4">
    <source>
        <dbReference type="ARBA" id="ARBA00023002"/>
    </source>
</evidence>
<dbReference type="Gene3D" id="3.50.50.60">
    <property type="entry name" value="FAD/NAD(P)-binding domain"/>
    <property type="match status" value="1"/>
</dbReference>
<dbReference type="InterPro" id="IPR036188">
    <property type="entry name" value="FAD/NAD-bd_sf"/>
</dbReference>
<dbReference type="PANTHER" id="PTHR46496:SF1">
    <property type="entry name" value="ZEAXANTHIN EPOXIDASE, CHLOROPLASTIC"/>
    <property type="match status" value="1"/>
</dbReference>
<accession>A0A7I7S803</accession>
<protein>
    <submittedName>
        <fullName evidence="6">Salicylate hydroxylase</fullName>
    </submittedName>
</protein>
<organism evidence="6 7">
    <name type="scientific">Mycolicibacterium arabiense</name>
    <dbReference type="NCBI Taxonomy" id="1286181"/>
    <lineage>
        <taxon>Bacteria</taxon>
        <taxon>Bacillati</taxon>
        <taxon>Actinomycetota</taxon>
        <taxon>Actinomycetes</taxon>
        <taxon>Mycobacteriales</taxon>
        <taxon>Mycobacteriaceae</taxon>
        <taxon>Mycolicibacterium</taxon>
    </lineage>
</organism>
<dbReference type="GO" id="GO:0016491">
    <property type="term" value="F:oxidoreductase activity"/>
    <property type="evidence" value="ECO:0007669"/>
    <property type="project" value="UniProtKB-KW"/>
</dbReference>
<evidence type="ECO:0000256" key="1">
    <source>
        <dbReference type="ARBA" id="ARBA00001974"/>
    </source>
</evidence>
<sequence>MTQRILVIGAGIAGLATAVALQRRGHDVAIVEERSDTSSGAGISIWPNALAALDAIGLGDAVRDSGGRVTAGAMRWSNGTWLRHPSPERITKALGEPLVVVRRSVLARVLTDALSPGTVETGLAATSFDDTGAGVAVAMSHGSVREAAAVIGADGVGSAVARHLNGPLRHRYAGYTAWRAIARCAIDPDLAGETMGTGTEFGHVPLGADHTYWFGTERCSEGASAPGGELPHLRAKYSHWADPVPALLAATEETDVLRNDLYDREPAKVWSRGRIVLVGDAAHPMRPHLGQGGCQGLEDAAVLAHCIGRGDDLPAAFTRFAAARRPRVRRLMRESRVIGEVVNLRPAFAGAALVRASSVVPEAVLTRHLSTIAARSAFALPGGGSR</sequence>
<proteinExistence type="predicted"/>
<dbReference type="GO" id="GO:0071949">
    <property type="term" value="F:FAD binding"/>
    <property type="evidence" value="ECO:0007669"/>
    <property type="project" value="InterPro"/>
</dbReference>
<dbReference type="RefSeq" id="WP_163924343.1">
    <property type="nucleotide sequence ID" value="NZ_AP022593.1"/>
</dbReference>
<geneLocation type="plasmid" evidence="7">
    <name>pjcm18538 dna</name>
</geneLocation>
<keyword evidence="7" id="KW-1185">Reference proteome</keyword>
<dbReference type="PRINTS" id="PR00420">
    <property type="entry name" value="RNGMNOXGNASE"/>
</dbReference>
<evidence type="ECO:0000259" key="5">
    <source>
        <dbReference type="Pfam" id="PF01494"/>
    </source>
</evidence>
<dbReference type="Proteomes" id="UP000467428">
    <property type="component" value="Chromosome"/>
</dbReference>
<keyword evidence="2" id="KW-0285">Flavoprotein</keyword>
<evidence type="ECO:0000313" key="6">
    <source>
        <dbReference type="EMBL" id="BBY52501.1"/>
    </source>
</evidence>
<dbReference type="EMBL" id="AP022593">
    <property type="protein sequence ID" value="BBY52501.1"/>
    <property type="molecule type" value="Genomic_DNA"/>
</dbReference>
<evidence type="ECO:0000256" key="3">
    <source>
        <dbReference type="ARBA" id="ARBA00022827"/>
    </source>
</evidence>
<name>A0A7I7S803_9MYCO</name>
<comment type="cofactor">
    <cofactor evidence="1">
        <name>FAD</name>
        <dbReference type="ChEBI" id="CHEBI:57692"/>
    </cofactor>
</comment>
<dbReference type="AlphaFoldDB" id="A0A7I7S803"/>
<dbReference type="KEGG" id="marz:MARA_59690"/>
<dbReference type="PANTHER" id="PTHR46496">
    <property type="match status" value="1"/>
</dbReference>
<keyword evidence="3" id="KW-0274">FAD</keyword>
<evidence type="ECO:0000313" key="7">
    <source>
        <dbReference type="Proteomes" id="UP000467428"/>
    </source>
</evidence>
<dbReference type="InterPro" id="IPR002938">
    <property type="entry name" value="FAD-bd"/>
</dbReference>